<proteinExistence type="predicted"/>
<sequence>REREKKEKEETLVATRRRRLPPDAERHIPPETAVGCHGRLAEQFSQVAPSLRPIQLALQPPECGSRTTCSACTPSPKPTRPASPFATRSRTVRSRQPSREASSRRVAEQQRPSIVNRTPPAVESPSPRFDRRPNPKLTRVRSLARAPLHARAPAPSLLVEPARPTCAVSRAVSEPIPAFKSSRNVLDRVTLECRINSVGAQALQPQPWVSRLKTCAAWGSVLLLLGRANLQSRTHMDVLRDHHLYDTDMMERPDGVAPTYDCVGKLGRKVSFTNKISHITLAKGTSGKKNTHKADYILHPQALFYFTK</sequence>
<feature type="region of interest" description="Disordered" evidence="1">
    <location>
        <begin position="1"/>
        <end position="31"/>
    </location>
</feature>
<protein>
    <submittedName>
        <fullName evidence="2">Uncharacterized protein</fullName>
    </submittedName>
</protein>
<dbReference type="Gramene" id="MELO3C028821.2.1">
    <property type="protein sequence ID" value="MELO3C028821.2.1"/>
    <property type="gene ID" value="MELO3C028821.2"/>
</dbReference>
<evidence type="ECO:0000256" key="1">
    <source>
        <dbReference type="SAM" id="MobiDB-lite"/>
    </source>
</evidence>
<dbReference type="EnsemblPlants" id="MELO3C028821.2.1">
    <property type="protein sequence ID" value="MELO3C028821.2.1"/>
    <property type="gene ID" value="MELO3C028821.2"/>
</dbReference>
<accession>A0A9I9E4Y6</accession>
<name>A0A9I9E4Y6_CUCME</name>
<feature type="compositionally biased region" description="Basic and acidic residues" evidence="1">
    <location>
        <begin position="20"/>
        <end position="29"/>
    </location>
</feature>
<reference evidence="2" key="1">
    <citation type="submission" date="2023-03" db="UniProtKB">
        <authorList>
            <consortium name="EnsemblPlants"/>
        </authorList>
    </citation>
    <scope>IDENTIFICATION</scope>
</reference>
<dbReference type="AlphaFoldDB" id="A0A9I9E4Y6"/>
<feature type="region of interest" description="Disordered" evidence="1">
    <location>
        <begin position="62"/>
        <end position="138"/>
    </location>
</feature>
<feature type="compositionally biased region" description="Basic and acidic residues" evidence="1">
    <location>
        <begin position="1"/>
        <end position="11"/>
    </location>
</feature>
<feature type="compositionally biased region" description="Basic and acidic residues" evidence="1">
    <location>
        <begin position="97"/>
        <end position="108"/>
    </location>
</feature>
<organism evidence="2">
    <name type="scientific">Cucumis melo</name>
    <name type="common">Muskmelon</name>
    <dbReference type="NCBI Taxonomy" id="3656"/>
    <lineage>
        <taxon>Eukaryota</taxon>
        <taxon>Viridiplantae</taxon>
        <taxon>Streptophyta</taxon>
        <taxon>Embryophyta</taxon>
        <taxon>Tracheophyta</taxon>
        <taxon>Spermatophyta</taxon>
        <taxon>Magnoliopsida</taxon>
        <taxon>eudicotyledons</taxon>
        <taxon>Gunneridae</taxon>
        <taxon>Pentapetalae</taxon>
        <taxon>rosids</taxon>
        <taxon>fabids</taxon>
        <taxon>Cucurbitales</taxon>
        <taxon>Cucurbitaceae</taxon>
        <taxon>Benincaseae</taxon>
        <taxon>Cucumis</taxon>
    </lineage>
</organism>
<evidence type="ECO:0000313" key="2">
    <source>
        <dbReference type="EnsemblPlants" id="MELO3C028821.2.1"/>
    </source>
</evidence>